<organism evidence="2 3">
    <name type="scientific">Vitreoscilla stercoraria</name>
    <dbReference type="NCBI Taxonomy" id="61"/>
    <lineage>
        <taxon>Bacteria</taxon>
        <taxon>Pseudomonadati</taxon>
        <taxon>Pseudomonadota</taxon>
        <taxon>Betaproteobacteria</taxon>
        <taxon>Neisseriales</taxon>
        <taxon>Neisseriaceae</taxon>
        <taxon>Vitreoscilla</taxon>
    </lineage>
</organism>
<name>A0ABY4EBD0_VITST</name>
<evidence type="ECO:0000256" key="1">
    <source>
        <dbReference type="SAM" id="Phobius"/>
    </source>
</evidence>
<evidence type="ECO:0000313" key="3">
    <source>
        <dbReference type="Proteomes" id="UP000832034"/>
    </source>
</evidence>
<keyword evidence="1" id="KW-0812">Transmembrane</keyword>
<feature type="transmembrane region" description="Helical" evidence="1">
    <location>
        <begin position="37"/>
        <end position="61"/>
    </location>
</feature>
<protein>
    <recommendedName>
        <fullName evidence="4">Inner membrane protein</fullName>
    </recommendedName>
</protein>
<evidence type="ECO:0000313" key="2">
    <source>
        <dbReference type="EMBL" id="UOO92601.1"/>
    </source>
</evidence>
<keyword evidence="1" id="KW-1133">Transmembrane helix</keyword>
<accession>A0ABY4EBD0</accession>
<keyword evidence="3" id="KW-1185">Reference proteome</keyword>
<reference evidence="2" key="2">
    <citation type="journal article" date="2022" name="Res Sq">
        <title>Evolution of multicellular longitudinally dividing oral cavity symbionts (Neisseriaceae).</title>
        <authorList>
            <person name="Nyongesa S."/>
            <person name="Weber P."/>
            <person name="Bernet E."/>
            <person name="Pullido F."/>
            <person name="Nieckarz M."/>
            <person name="Delaby M."/>
            <person name="Nieves C."/>
            <person name="Viehboeck T."/>
            <person name="Krause N."/>
            <person name="Rivera-Millot A."/>
            <person name="Nakamura A."/>
            <person name="Vischer N."/>
            <person name="VanNieuwenhze M."/>
            <person name="Brun Y."/>
            <person name="Cava F."/>
            <person name="Bulgheresi S."/>
            <person name="Veyrier F."/>
        </authorList>
    </citation>
    <scope>NUCLEOTIDE SEQUENCE</scope>
    <source>
        <strain evidence="2">SAG 1488-6</strain>
    </source>
</reference>
<dbReference type="Proteomes" id="UP000832034">
    <property type="component" value="Chromosome"/>
</dbReference>
<gene>
    <name evidence="2" type="ORF">LVJ81_00695</name>
</gene>
<evidence type="ECO:0008006" key="4">
    <source>
        <dbReference type="Google" id="ProtNLM"/>
    </source>
</evidence>
<proteinExistence type="predicted"/>
<feature type="transmembrane region" description="Helical" evidence="1">
    <location>
        <begin position="66"/>
        <end position="83"/>
    </location>
</feature>
<dbReference type="EMBL" id="CP091512">
    <property type="protein sequence ID" value="UOO92601.1"/>
    <property type="molecule type" value="Genomic_DNA"/>
</dbReference>
<reference evidence="2" key="1">
    <citation type="submission" date="2021-12" db="EMBL/GenBank/DDBJ databases">
        <authorList>
            <person name="Veyrier F.J."/>
        </authorList>
    </citation>
    <scope>NUCLEOTIDE SEQUENCE</scope>
    <source>
        <strain evidence="2">SAG 1488-6</strain>
    </source>
</reference>
<dbReference type="RefSeq" id="WP_019957946.1">
    <property type="nucleotide sequence ID" value="NZ_CP091512.1"/>
</dbReference>
<sequence>MKILNRTQAKKWGLVAMVAVLLSQTVAGVTCYQQDMLTLLSSIGFFILPPLLPAIVAWLFLNPLRAVVGCVFFVPWLLLAYYIDCIAPYEGGGASMVFVVVLFGGFVTSLLGVLLGAWVMRKFGIVVTMN</sequence>
<keyword evidence="1" id="KW-0472">Membrane</keyword>
<feature type="transmembrane region" description="Helical" evidence="1">
    <location>
        <begin position="95"/>
        <end position="120"/>
    </location>
</feature>